<keyword evidence="4 6" id="KW-0378">Hydrolase</keyword>
<evidence type="ECO:0000256" key="2">
    <source>
        <dbReference type="ARBA" id="ARBA00022670"/>
    </source>
</evidence>
<evidence type="ECO:0000256" key="1">
    <source>
        <dbReference type="ARBA" id="ARBA00011073"/>
    </source>
</evidence>
<evidence type="ECO:0000256" key="5">
    <source>
        <dbReference type="ARBA" id="ARBA00022825"/>
    </source>
</evidence>
<dbReference type="PANTHER" id="PTHR43806">
    <property type="entry name" value="PEPTIDASE S8"/>
    <property type="match status" value="1"/>
</dbReference>
<gene>
    <name evidence="8" type="ORF">B5M42_03210</name>
</gene>
<dbReference type="InterPro" id="IPR050131">
    <property type="entry name" value="Peptidase_S8_subtilisin-like"/>
</dbReference>
<dbReference type="PROSITE" id="PS51892">
    <property type="entry name" value="SUBTILASE"/>
    <property type="match status" value="1"/>
</dbReference>
<protein>
    <submittedName>
        <fullName evidence="8">Peptidase S8</fullName>
    </submittedName>
</protein>
<comment type="caution">
    <text evidence="8">The sequence shown here is derived from an EMBL/GenBank/DDBJ whole genome shotgun (WGS) entry which is preliminary data.</text>
</comment>
<feature type="domain" description="Peptidase S8/S53" evidence="7">
    <location>
        <begin position="136"/>
        <end position="370"/>
    </location>
</feature>
<dbReference type="Pfam" id="PF00082">
    <property type="entry name" value="Peptidase_S8"/>
    <property type="match status" value="1"/>
</dbReference>
<dbReference type="InterPro" id="IPR000209">
    <property type="entry name" value="Peptidase_S8/S53_dom"/>
</dbReference>
<dbReference type="OrthoDB" id="9798386at2"/>
<feature type="active site" description="Charge relay system" evidence="6">
    <location>
        <position position="145"/>
    </location>
</feature>
<dbReference type="PROSITE" id="PS00137">
    <property type="entry name" value="SUBTILASE_HIS"/>
    <property type="match status" value="1"/>
</dbReference>
<keyword evidence="3" id="KW-0479">Metal-binding</keyword>
<dbReference type="AlphaFoldDB" id="A0A4Y8QAH7"/>
<sequence>MRTAAFLQWLHDEVGLAGGAPGSAKRHIVRFRSSRDYAACRAGLRRLKPVLARLSARPVRELDLIRGFSCMLSDLAADRLQEAWGLEVEDDLPVRVRRMTENRPASSIGRSGAPTPIVPWGIGHIQAPEAWSRSVGQRVRVGVIDTGIDYNHPDLRHSIANGINLVHRAYLPFDDNGHGTHIAGTIAASSRGGGIIGVAPKALIHPVKAFDHNGSAYVSDIIAGILWCVDQDLDVINMSFGMKTYSRALEQAVLRAYNAGKIIVASSGNDGKRTVVDYPARFPQTLAVGATTRSNRIAPFSNRGRRIDLYAPGERIYSAWLHGKYNELSGTSMATAHVSGVIALMLSVNGGLRPAQIKKLLKRTASALGKSSSARWKPGQLNARRALSALKSRDV</sequence>
<dbReference type="SUPFAM" id="SSF52743">
    <property type="entry name" value="Subtilisin-like"/>
    <property type="match status" value="1"/>
</dbReference>
<dbReference type="InterPro" id="IPR015500">
    <property type="entry name" value="Peptidase_S8_subtilisin-rel"/>
</dbReference>
<accession>A0A4Y8QAH7</accession>
<evidence type="ECO:0000313" key="8">
    <source>
        <dbReference type="EMBL" id="TFE90850.1"/>
    </source>
</evidence>
<dbReference type="Proteomes" id="UP000298246">
    <property type="component" value="Unassembled WGS sequence"/>
</dbReference>
<evidence type="ECO:0000256" key="4">
    <source>
        <dbReference type="ARBA" id="ARBA00022801"/>
    </source>
</evidence>
<proteinExistence type="inferred from homology"/>
<dbReference type="GO" id="GO:0004252">
    <property type="term" value="F:serine-type endopeptidase activity"/>
    <property type="evidence" value="ECO:0007669"/>
    <property type="project" value="UniProtKB-UniRule"/>
</dbReference>
<dbReference type="InterPro" id="IPR036852">
    <property type="entry name" value="Peptidase_S8/S53_dom_sf"/>
</dbReference>
<dbReference type="InterPro" id="IPR023827">
    <property type="entry name" value="Peptidase_S8_Asp-AS"/>
</dbReference>
<dbReference type="RefSeq" id="WP_134749683.1">
    <property type="nucleotide sequence ID" value="NZ_MYFO02000007.1"/>
</dbReference>
<reference evidence="8 9" key="1">
    <citation type="submission" date="2017-03" db="EMBL/GenBank/DDBJ databases">
        <title>Isolation of Levoglucosan Utilizing Bacteria.</title>
        <authorList>
            <person name="Arya A.S."/>
        </authorList>
    </citation>
    <scope>NUCLEOTIDE SEQUENCE [LARGE SCALE GENOMIC DNA]</scope>
    <source>
        <strain evidence="8 9">MEC069</strain>
    </source>
</reference>
<evidence type="ECO:0000256" key="6">
    <source>
        <dbReference type="PROSITE-ProRule" id="PRU01240"/>
    </source>
</evidence>
<dbReference type="InterPro" id="IPR034202">
    <property type="entry name" value="Subtilisin_Carlsberg-like"/>
</dbReference>
<feature type="active site" description="Charge relay system" evidence="6">
    <location>
        <position position="178"/>
    </location>
</feature>
<organism evidence="8 9">
    <name type="scientific">Paenibacillus athensensis</name>
    <dbReference type="NCBI Taxonomy" id="1967502"/>
    <lineage>
        <taxon>Bacteria</taxon>
        <taxon>Bacillati</taxon>
        <taxon>Bacillota</taxon>
        <taxon>Bacilli</taxon>
        <taxon>Bacillales</taxon>
        <taxon>Paenibacillaceae</taxon>
        <taxon>Paenibacillus</taxon>
    </lineage>
</organism>
<name>A0A4Y8QAH7_9BACL</name>
<dbReference type="PRINTS" id="PR00723">
    <property type="entry name" value="SUBTILISIN"/>
</dbReference>
<keyword evidence="5 6" id="KW-0720">Serine protease</keyword>
<dbReference type="PANTHER" id="PTHR43806:SF11">
    <property type="entry name" value="CEREVISIN-RELATED"/>
    <property type="match status" value="1"/>
</dbReference>
<dbReference type="InterPro" id="IPR022398">
    <property type="entry name" value="Peptidase_S8_His-AS"/>
</dbReference>
<evidence type="ECO:0000259" key="7">
    <source>
        <dbReference type="Pfam" id="PF00082"/>
    </source>
</evidence>
<keyword evidence="2 6" id="KW-0645">Protease</keyword>
<dbReference type="GO" id="GO:0006508">
    <property type="term" value="P:proteolysis"/>
    <property type="evidence" value="ECO:0007669"/>
    <property type="project" value="UniProtKB-KW"/>
</dbReference>
<comment type="similarity">
    <text evidence="1 6">Belongs to the peptidase S8 family.</text>
</comment>
<dbReference type="CDD" id="cd07477">
    <property type="entry name" value="Peptidases_S8_Subtilisin_subset"/>
    <property type="match status" value="1"/>
</dbReference>
<feature type="active site" description="Charge relay system" evidence="6">
    <location>
        <position position="332"/>
    </location>
</feature>
<keyword evidence="9" id="KW-1185">Reference proteome</keyword>
<dbReference type="GO" id="GO:0046872">
    <property type="term" value="F:metal ion binding"/>
    <property type="evidence" value="ECO:0007669"/>
    <property type="project" value="UniProtKB-KW"/>
</dbReference>
<dbReference type="EMBL" id="MYFO01000003">
    <property type="protein sequence ID" value="TFE90850.1"/>
    <property type="molecule type" value="Genomic_DNA"/>
</dbReference>
<dbReference type="Gene3D" id="3.40.50.200">
    <property type="entry name" value="Peptidase S8/S53 domain"/>
    <property type="match status" value="1"/>
</dbReference>
<evidence type="ECO:0000256" key="3">
    <source>
        <dbReference type="ARBA" id="ARBA00022723"/>
    </source>
</evidence>
<evidence type="ECO:0000313" key="9">
    <source>
        <dbReference type="Proteomes" id="UP000298246"/>
    </source>
</evidence>
<dbReference type="PROSITE" id="PS00136">
    <property type="entry name" value="SUBTILASE_ASP"/>
    <property type="match status" value="1"/>
</dbReference>